<feature type="chain" id="PRO_5042122093" evidence="1">
    <location>
        <begin position="21"/>
        <end position="462"/>
    </location>
</feature>
<reference evidence="2" key="1">
    <citation type="submission" date="2023-03" db="EMBL/GenBank/DDBJ databases">
        <title>Massive genome expansion in bonnet fungi (Mycena s.s.) driven by repeated elements and novel gene families across ecological guilds.</title>
        <authorList>
            <consortium name="Lawrence Berkeley National Laboratory"/>
            <person name="Harder C.B."/>
            <person name="Miyauchi S."/>
            <person name="Viragh M."/>
            <person name="Kuo A."/>
            <person name="Thoen E."/>
            <person name="Andreopoulos B."/>
            <person name="Lu D."/>
            <person name="Skrede I."/>
            <person name="Drula E."/>
            <person name="Henrissat B."/>
            <person name="Morin E."/>
            <person name="Kohler A."/>
            <person name="Barry K."/>
            <person name="LaButti K."/>
            <person name="Morin E."/>
            <person name="Salamov A."/>
            <person name="Lipzen A."/>
            <person name="Mereny Z."/>
            <person name="Hegedus B."/>
            <person name="Baldrian P."/>
            <person name="Stursova M."/>
            <person name="Weitz H."/>
            <person name="Taylor A."/>
            <person name="Grigoriev I.V."/>
            <person name="Nagy L.G."/>
            <person name="Martin F."/>
            <person name="Kauserud H."/>
        </authorList>
    </citation>
    <scope>NUCLEOTIDE SEQUENCE</scope>
    <source>
        <strain evidence="2">CBHHK002</strain>
    </source>
</reference>
<keyword evidence="3" id="KW-1185">Reference proteome</keyword>
<dbReference type="Pfam" id="PF14269">
    <property type="entry name" value="Arylsulfotran_2"/>
    <property type="match status" value="1"/>
</dbReference>
<comment type="caution">
    <text evidence="2">The sequence shown here is derived from an EMBL/GenBank/DDBJ whole genome shotgun (WGS) entry which is preliminary data.</text>
</comment>
<organism evidence="2 3">
    <name type="scientific">Mycena albidolilacea</name>
    <dbReference type="NCBI Taxonomy" id="1033008"/>
    <lineage>
        <taxon>Eukaryota</taxon>
        <taxon>Fungi</taxon>
        <taxon>Dikarya</taxon>
        <taxon>Basidiomycota</taxon>
        <taxon>Agaricomycotina</taxon>
        <taxon>Agaricomycetes</taxon>
        <taxon>Agaricomycetidae</taxon>
        <taxon>Agaricales</taxon>
        <taxon>Marasmiineae</taxon>
        <taxon>Mycenaceae</taxon>
        <taxon>Mycena</taxon>
    </lineage>
</organism>
<evidence type="ECO:0000313" key="3">
    <source>
        <dbReference type="Proteomes" id="UP001218218"/>
    </source>
</evidence>
<gene>
    <name evidence="2" type="ORF">DFH08DRAFT_786791</name>
</gene>
<evidence type="ECO:0000256" key="1">
    <source>
        <dbReference type="SAM" id="SignalP"/>
    </source>
</evidence>
<evidence type="ECO:0000313" key="2">
    <source>
        <dbReference type="EMBL" id="KAJ7327938.1"/>
    </source>
</evidence>
<proteinExistence type="predicted"/>
<protein>
    <submittedName>
        <fullName evidence="2">ASST-domain-containing protein</fullName>
    </submittedName>
</protein>
<dbReference type="PANTHER" id="PTHR35340">
    <property type="entry name" value="PQQ ENZYME REPEAT PROTEIN-RELATED"/>
    <property type="match status" value="1"/>
</dbReference>
<dbReference type="Proteomes" id="UP001218218">
    <property type="component" value="Unassembled WGS sequence"/>
</dbReference>
<dbReference type="PANTHER" id="PTHR35340:SF5">
    <property type="entry name" value="ASST-DOMAIN-CONTAINING PROTEIN"/>
    <property type="match status" value="1"/>
</dbReference>
<dbReference type="EMBL" id="JARIHO010000040">
    <property type="protein sequence ID" value="KAJ7327938.1"/>
    <property type="molecule type" value="Genomic_DNA"/>
</dbReference>
<dbReference type="InterPro" id="IPR053143">
    <property type="entry name" value="Arylsulfate_ST"/>
</dbReference>
<keyword evidence="1" id="KW-0732">Signal</keyword>
<dbReference type="AlphaFoldDB" id="A0AAD7EID9"/>
<feature type="signal peptide" evidence="1">
    <location>
        <begin position="1"/>
        <end position="20"/>
    </location>
</feature>
<name>A0AAD7EID9_9AGAR</name>
<sequence>MRYFWTASAFVAHLTPRVIAVFETTYHSSPLAIQPFTILARSADYDPDNTTLFLACPVGIDVAQPGPAIYDSQGALVWADPTLGTCSNLNFQTYAGDEYLTMWVGVGSAGTGQQTGDGLDLTSVGGPKDGWYLNAIIQEIDIATGAVIFNWTSIDHIPFSESYNNITQTGQGNSSFPWDPVHINSIDKNGAGDYLISARHTQTIYKVDGKNGSIIWRLGGKTSDFTPVGNDTQFFWQHHARWHADETQISLFDDGAAFIDTTVIVNEPVASGKFLAIDEKAMTVSLAARFLPSPSTIYAVVLSQPSKQLTTLYGSTVVTGYGVNPWVVVQDYETGAVLLSATIGPNDPTLPFGAVTNYRAYQLSTHQFVGRPTEPPSVAVEGADVYVSWNGATHVAAWVLLTGTSAQNVTTEVARVGKAEFETRLDGSRSEAFIAVAALAANGTTLGTSAVYSTSDGSVERR</sequence>
<dbReference type="InterPro" id="IPR039535">
    <property type="entry name" value="ASST-like"/>
</dbReference>
<accession>A0AAD7EID9</accession>